<dbReference type="OrthoDB" id="6102787at2759"/>
<gene>
    <name evidence="2" type="ORF">MCOR_13799</name>
</gene>
<protein>
    <submittedName>
        <fullName evidence="2">Uncharacterized protein</fullName>
    </submittedName>
</protein>
<feature type="region of interest" description="Disordered" evidence="1">
    <location>
        <begin position="152"/>
        <end position="201"/>
    </location>
</feature>
<name>A0A6J8B0U5_MYTCO</name>
<dbReference type="AlphaFoldDB" id="A0A6J8B0U5"/>
<accession>A0A6J8B0U5</accession>
<keyword evidence="3" id="KW-1185">Reference proteome</keyword>
<dbReference type="EMBL" id="CACVKT020002377">
    <property type="protein sequence ID" value="CAC5377485.1"/>
    <property type="molecule type" value="Genomic_DNA"/>
</dbReference>
<proteinExistence type="predicted"/>
<reference evidence="2 3" key="1">
    <citation type="submission" date="2020-06" db="EMBL/GenBank/DDBJ databases">
        <authorList>
            <person name="Li R."/>
            <person name="Bekaert M."/>
        </authorList>
    </citation>
    <scope>NUCLEOTIDE SEQUENCE [LARGE SCALE GENOMIC DNA]</scope>
    <source>
        <strain evidence="3">wild</strain>
    </source>
</reference>
<feature type="compositionally biased region" description="Low complexity" evidence="1">
    <location>
        <begin position="83"/>
        <end position="99"/>
    </location>
</feature>
<dbReference type="Proteomes" id="UP000507470">
    <property type="component" value="Unassembled WGS sequence"/>
</dbReference>
<evidence type="ECO:0000313" key="2">
    <source>
        <dbReference type="EMBL" id="CAC5377485.1"/>
    </source>
</evidence>
<sequence length="201" mass="22678">MGATFAKLDCSGCFRKNKIGVVTNSQHSITQRFETRPSSVIIHELQRIGIVSERSGGVRFFVETLTDSDKTNEKPRRLPAIPGSTGSTRGRLTGKSRGTTSKENDIYDKEDKGLMVEIRRIGMLADKGKMAKESAKRRQEVIARKENRLKEKIRKTENKLKRENQAAEKNISKPKKEKRTKPDRETRQNKPAVSVLPSVSV</sequence>
<organism evidence="2 3">
    <name type="scientific">Mytilus coruscus</name>
    <name type="common">Sea mussel</name>
    <dbReference type="NCBI Taxonomy" id="42192"/>
    <lineage>
        <taxon>Eukaryota</taxon>
        <taxon>Metazoa</taxon>
        <taxon>Spiralia</taxon>
        <taxon>Lophotrochozoa</taxon>
        <taxon>Mollusca</taxon>
        <taxon>Bivalvia</taxon>
        <taxon>Autobranchia</taxon>
        <taxon>Pteriomorphia</taxon>
        <taxon>Mytilida</taxon>
        <taxon>Mytiloidea</taxon>
        <taxon>Mytilidae</taxon>
        <taxon>Mytilinae</taxon>
        <taxon>Mytilus</taxon>
    </lineage>
</organism>
<evidence type="ECO:0000313" key="3">
    <source>
        <dbReference type="Proteomes" id="UP000507470"/>
    </source>
</evidence>
<evidence type="ECO:0000256" key="1">
    <source>
        <dbReference type="SAM" id="MobiDB-lite"/>
    </source>
</evidence>
<feature type="region of interest" description="Disordered" evidence="1">
    <location>
        <begin position="128"/>
        <end position="147"/>
    </location>
</feature>
<feature type="compositionally biased region" description="Basic and acidic residues" evidence="1">
    <location>
        <begin position="152"/>
        <end position="166"/>
    </location>
</feature>
<feature type="region of interest" description="Disordered" evidence="1">
    <location>
        <begin position="70"/>
        <end position="106"/>
    </location>
</feature>